<dbReference type="GO" id="GO:0140359">
    <property type="term" value="F:ABC-type transporter activity"/>
    <property type="evidence" value="ECO:0007669"/>
    <property type="project" value="InterPro"/>
</dbReference>
<feature type="transmembrane region" description="Helical" evidence="11">
    <location>
        <begin position="534"/>
        <end position="555"/>
    </location>
</feature>
<evidence type="ECO:0000256" key="10">
    <source>
        <dbReference type="SAM" id="MobiDB-lite"/>
    </source>
</evidence>
<dbReference type="CDD" id="cd03244">
    <property type="entry name" value="ABCC_MRP_domain2"/>
    <property type="match status" value="1"/>
</dbReference>
<organism evidence="14 15">
    <name type="scientific">Amblyomma americanum</name>
    <name type="common">Lone star tick</name>
    <dbReference type="NCBI Taxonomy" id="6943"/>
    <lineage>
        <taxon>Eukaryota</taxon>
        <taxon>Metazoa</taxon>
        <taxon>Ecdysozoa</taxon>
        <taxon>Arthropoda</taxon>
        <taxon>Chelicerata</taxon>
        <taxon>Arachnida</taxon>
        <taxon>Acari</taxon>
        <taxon>Parasitiformes</taxon>
        <taxon>Ixodida</taxon>
        <taxon>Ixodoidea</taxon>
        <taxon>Ixodidae</taxon>
        <taxon>Amblyomminae</taxon>
        <taxon>Amblyomma</taxon>
    </lineage>
</organism>
<comment type="caution">
    <text evidence="14">The sequence shown here is derived from an EMBL/GenBank/DDBJ whole genome shotgun (WGS) entry which is preliminary data.</text>
</comment>
<evidence type="ECO:0000256" key="2">
    <source>
        <dbReference type="ARBA" id="ARBA00009726"/>
    </source>
</evidence>
<feature type="transmembrane region" description="Helical" evidence="11">
    <location>
        <begin position="953"/>
        <end position="978"/>
    </location>
</feature>
<dbReference type="InterPro" id="IPR003593">
    <property type="entry name" value="AAA+_ATPase"/>
</dbReference>
<proteinExistence type="inferred from homology"/>
<feature type="transmembrane region" description="Helical" evidence="11">
    <location>
        <begin position="1043"/>
        <end position="1076"/>
    </location>
</feature>
<protein>
    <recommendedName>
        <fullName evidence="16">Abc transporter c family member</fullName>
    </recommendedName>
</protein>
<feature type="transmembrane region" description="Helical" evidence="11">
    <location>
        <begin position="347"/>
        <end position="366"/>
    </location>
</feature>
<feature type="domain" description="ABC transmembrane type-1" evidence="13">
    <location>
        <begin position="938"/>
        <end position="1195"/>
    </location>
</feature>
<evidence type="ECO:0000256" key="6">
    <source>
        <dbReference type="ARBA" id="ARBA00022741"/>
    </source>
</evidence>
<evidence type="ECO:0000256" key="3">
    <source>
        <dbReference type="ARBA" id="ARBA00022448"/>
    </source>
</evidence>
<feature type="region of interest" description="Disordered" evidence="10">
    <location>
        <begin position="861"/>
        <end position="885"/>
    </location>
</feature>
<dbReference type="Pfam" id="PF00005">
    <property type="entry name" value="ABC_tran"/>
    <property type="match status" value="2"/>
</dbReference>
<feature type="domain" description="ABC transmembrane type-1" evidence="13">
    <location>
        <begin position="313"/>
        <end position="594"/>
    </location>
</feature>
<dbReference type="FunFam" id="1.20.1560.10:FF:000010">
    <property type="entry name" value="Multidrug resistance-associated ABC transporter"/>
    <property type="match status" value="1"/>
</dbReference>
<keyword evidence="8 11" id="KW-1133">Transmembrane helix</keyword>
<name>A0AAQ4DPG1_AMBAM</name>
<dbReference type="EMBL" id="JARKHS020028347">
    <property type="protein sequence ID" value="KAK8764351.1"/>
    <property type="molecule type" value="Genomic_DNA"/>
</dbReference>
<keyword evidence="15" id="KW-1185">Reference proteome</keyword>
<dbReference type="Pfam" id="PF00664">
    <property type="entry name" value="ABC_membrane"/>
    <property type="match status" value="2"/>
</dbReference>
<dbReference type="InterPro" id="IPR003439">
    <property type="entry name" value="ABC_transporter-like_ATP-bd"/>
</dbReference>
<comment type="subcellular location">
    <subcellularLocation>
        <location evidence="1">Endomembrane system</location>
        <topology evidence="1">Multi-pass membrane protein</topology>
    </subcellularLocation>
</comment>
<gene>
    <name evidence="14" type="ORF">V5799_033039</name>
</gene>
<dbReference type="GO" id="GO:0016020">
    <property type="term" value="C:membrane"/>
    <property type="evidence" value="ECO:0007669"/>
    <property type="project" value="InterPro"/>
</dbReference>
<feature type="transmembrane region" description="Helical" evidence="11">
    <location>
        <begin position="88"/>
        <end position="110"/>
    </location>
</feature>
<evidence type="ECO:0000256" key="8">
    <source>
        <dbReference type="ARBA" id="ARBA00022989"/>
    </source>
</evidence>
<evidence type="ECO:0000259" key="12">
    <source>
        <dbReference type="PROSITE" id="PS50893"/>
    </source>
</evidence>
<dbReference type="Proteomes" id="UP001321473">
    <property type="component" value="Unassembled WGS sequence"/>
</dbReference>
<dbReference type="PROSITE" id="PS50929">
    <property type="entry name" value="ABC_TM1F"/>
    <property type="match status" value="2"/>
</dbReference>
<feature type="domain" description="ABC transporter" evidence="12">
    <location>
        <begin position="628"/>
        <end position="850"/>
    </location>
</feature>
<dbReference type="SUPFAM" id="SSF90123">
    <property type="entry name" value="ABC transporter transmembrane region"/>
    <property type="match status" value="2"/>
</dbReference>
<evidence type="ECO:0000259" key="13">
    <source>
        <dbReference type="PROSITE" id="PS50929"/>
    </source>
</evidence>
<dbReference type="FunFam" id="3.40.50.300:FF:000293">
    <property type="entry name" value="ATP binding cassette subfamily C member 1"/>
    <property type="match status" value="1"/>
</dbReference>
<evidence type="ECO:0008006" key="16">
    <source>
        <dbReference type="Google" id="ProtNLM"/>
    </source>
</evidence>
<evidence type="ECO:0000256" key="1">
    <source>
        <dbReference type="ARBA" id="ARBA00004127"/>
    </source>
</evidence>
<dbReference type="InterPro" id="IPR050173">
    <property type="entry name" value="ABC_transporter_C-like"/>
</dbReference>
<feature type="transmembrane region" description="Helical" evidence="11">
    <location>
        <begin position="913"/>
        <end position="933"/>
    </location>
</feature>
<evidence type="ECO:0000256" key="11">
    <source>
        <dbReference type="SAM" id="Phobius"/>
    </source>
</evidence>
<evidence type="ECO:0000256" key="9">
    <source>
        <dbReference type="ARBA" id="ARBA00023136"/>
    </source>
</evidence>
<keyword evidence="4 11" id="KW-0812">Transmembrane</keyword>
<keyword evidence="7" id="KW-0067">ATP-binding</keyword>
<reference evidence="14 15" key="1">
    <citation type="journal article" date="2023" name="Arcadia Sci">
        <title>De novo assembly of a long-read Amblyomma americanum tick genome.</title>
        <authorList>
            <person name="Chou S."/>
            <person name="Poskanzer K.E."/>
            <person name="Rollins M."/>
            <person name="Thuy-Boun P.S."/>
        </authorList>
    </citation>
    <scope>NUCLEOTIDE SEQUENCE [LARGE SCALE GENOMIC DNA]</scope>
    <source>
        <strain evidence="14">F_SG_1</strain>
        <tissue evidence="14">Salivary glands</tissue>
    </source>
</reference>
<sequence length="1471" mass="163485">MRFHPAIRLLVHFFSTMSVMDGFCNTSFWNSTSSWDTELPSVSPCFRHTALVWLPCSVAWCLALFEGWSLGQCSSHAFPFSGLYISKLVFLALTFAVCTTKLVVSSLLYLQHETDLAEVAGASVVLCTLVLVMALTMWARWKGLRSSVAIPTFWLIFACCTAITCYADIVDFNYNGQNIGVFCNFCLVPLTVIQLVLTSLSEEPPPYTALDADMHYCVLKEWTVIPRIFFTYMWRIVLLGYRDKLDVTTLLRLCTDLKCATAFKAFHRAAFKKPQQLRTLVDEHGSAVRTREPQAKQPSLYWVVFRVCWFHVLASTVLETVGVFVSFLPPLMLSLILTFVQSNEYTWHGYVYAFGYAGFLFLSGVLDAHAVYFTEFAAFRAQSSLVAALYRKVFRLAPSARRQYMAGDVMNLMSVDVEEVSTFLTLSTQVWTVPLRIALTLWLLWRYLGASCLATVGVMFIAVLATTYVATLCDHFQEKQMALKDKRLRQISEILNGIKVLKLSGWEIPFMERVQQTRLQEVSYLKKFSLLDSVFGFLWTCAPYLAALASFGTFLAVNPTKRLTPEIAFVSLSLFSLMRFPMGILPDVISKFIRFLVSMGRLAKFLNQAELDLEAVGGNPEQGDSVTLKNATLSWSRQESPVLKNISLNFKTGSLVAVVGSVGSGKSSLLSAILGTLEKISGSIDVQGRVAYVPQQCWIQNATVKGNIVFTNPLDEERYQQVVEGCALLPDLEMLPGGESTEIGEKGINLSGGQKLRLSLARAVYHNADVYLLDDPFSAVDVHVAAHLFEHVVGPTGILNSKTRILVTHSVTYLPQVDWIVLLNQGVVQEQGTYEDLVAREGSEFASFLQQHVKAHPSSNNLAAAANSNDSKDKQADQSTGRSMADKCNLTEEETVCTGYVGRRVYGAYFKKVGWHFLIPAFITCCLTFGSEYGSAAWLSKWSQDADASRKHFYLIGYGLFLISYVVFNFVFWIIFVVGTLRAAVWFHNQLLHSIMRSPLSFFDTTPMGRVVNRFSRDIESVDKEVPINANLTMCNIVWGMQLLILICIMSPYFTIVVIIAVCLFASITIVSLPAFRHVQRLRSVTRSPILSHISESIAGVVSVRAFGATKQFINTLERHVDNNINCCYHSLALDCCRLVIANTLALVVSLGASLLTVTGRGSLSPGMVGLVLSYTLEVSNAASYTFRMFALLETSLVAVERIKEYIGLAEEAPWRNTETQPAAEWPSRGDVIYSNYSAAYRDDLEMVLKGINIEAYDGQKIGLVGRTGAGKSTLALALFRIIEPKTGTIDVDSVDIAEIGLHDLRSKMTIIPQDPVLFAGTLRWNLDPCAEYSDEALWQALEQAHLKEFVATQDAGLDYEVLEGGENLSAGQKQLVCLTRALLRKCKVLVLDEATSSVDLATDHLVKETIHREFRDTTVITIAHRLHTIMDCDRILVLSAGEIVEEGSPSDLLKKEDGLFLGMARDAGLA</sequence>
<dbReference type="InterPro" id="IPR027417">
    <property type="entry name" value="P-loop_NTPase"/>
</dbReference>
<dbReference type="FunFam" id="1.20.1560.10:FF:000082">
    <property type="entry name" value="ABC transporter, multidrug resistance associated protein"/>
    <property type="match status" value="1"/>
</dbReference>
<comment type="similarity">
    <text evidence="2">Belongs to the ABC transporter superfamily. ABCC family. Conjugate transporter (TC 3.A.1.208) subfamily.</text>
</comment>
<dbReference type="PROSITE" id="PS50893">
    <property type="entry name" value="ABC_TRANSPORTER_2"/>
    <property type="match status" value="2"/>
</dbReference>
<feature type="domain" description="ABC transporter" evidence="12">
    <location>
        <begin position="1232"/>
        <end position="1466"/>
    </location>
</feature>
<keyword evidence="9 11" id="KW-0472">Membrane</keyword>
<dbReference type="Gene3D" id="1.20.1560.10">
    <property type="entry name" value="ABC transporter type 1, transmembrane domain"/>
    <property type="match status" value="2"/>
</dbReference>
<evidence type="ECO:0000256" key="5">
    <source>
        <dbReference type="ARBA" id="ARBA00022737"/>
    </source>
</evidence>
<dbReference type="PANTHER" id="PTHR24223:SF415">
    <property type="entry name" value="FI20190P1"/>
    <property type="match status" value="1"/>
</dbReference>
<keyword evidence="6" id="KW-0547">Nucleotide-binding</keyword>
<keyword evidence="5" id="KW-0677">Repeat</keyword>
<feature type="transmembrane region" description="Helical" evidence="11">
    <location>
        <begin position="179"/>
        <end position="197"/>
    </location>
</feature>
<keyword evidence="3" id="KW-0813">Transport</keyword>
<dbReference type="SUPFAM" id="SSF52540">
    <property type="entry name" value="P-loop containing nucleoside triphosphate hydrolases"/>
    <property type="match status" value="2"/>
</dbReference>
<feature type="transmembrane region" description="Helical" evidence="11">
    <location>
        <begin position="148"/>
        <end position="167"/>
    </location>
</feature>
<dbReference type="InterPro" id="IPR011527">
    <property type="entry name" value="ABC1_TM_dom"/>
</dbReference>
<dbReference type="Gene3D" id="3.40.50.300">
    <property type="entry name" value="P-loop containing nucleotide triphosphate hydrolases"/>
    <property type="match status" value="2"/>
</dbReference>
<dbReference type="InterPro" id="IPR036640">
    <property type="entry name" value="ABC1_TM_sf"/>
</dbReference>
<evidence type="ECO:0000256" key="4">
    <source>
        <dbReference type="ARBA" id="ARBA00022692"/>
    </source>
</evidence>
<dbReference type="GO" id="GO:0016887">
    <property type="term" value="F:ATP hydrolysis activity"/>
    <property type="evidence" value="ECO:0007669"/>
    <property type="project" value="InterPro"/>
</dbReference>
<dbReference type="CDD" id="cd18595">
    <property type="entry name" value="ABC_6TM_MRP1_2_3_6_D1_like"/>
    <property type="match status" value="1"/>
</dbReference>
<evidence type="ECO:0000256" key="7">
    <source>
        <dbReference type="ARBA" id="ARBA00022840"/>
    </source>
</evidence>
<dbReference type="GO" id="GO:0012505">
    <property type="term" value="C:endomembrane system"/>
    <property type="evidence" value="ECO:0007669"/>
    <property type="project" value="UniProtKB-SubCell"/>
</dbReference>
<feature type="transmembrane region" description="Helical" evidence="11">
    <location>
        <begin position="116"/>
        <end position="136"/>
    </location>
</feature>
<feature type="transmembrane region" description="Helical" evidence="11">
    <location>
        <begin position="444"/>
        <end position="471"/>
    </location>
</feature>
<dbReference type="FunFam" id="3.40.50.300:FF:000074">
    <property type="entry name" value="Multidrug resistance-associated protein 5 isoform 1"/>
    <property type="match status" value="1"/>
</dbReference>
<dbReference type="GO" id="GO:0005524">
    <property type="term" value="F:ATP binding"/>
    <property type="evidence" value="ECO:0007669"/>
    <property type="project" value="UniProtKB-KW"/>
</dbReference>
<accession>A0AAQ4DPG1</accession>
<dbReference type="PANTHER" id="PTHR24223">
    <property type="entry name" value="ATP-BINDING CASSETTE SUB-FAMILY C"/>
    <property type="match status" value="1"/>
</dbReference>
<dbReference type="SMART" id="SM00382">
    <property type="entry name" value="AAA"/>
    <property type="match status" value="2"/>
</dbReference>
<evidence type="ECO:0000313" key="15">
    <source>
        <dbReference type="Proteomes" id="UP001321473"/>
    </source>
</evidence>
<evidence type="ECO:0000313" key="14">
    <source>
        <dbReference type="EMBL" id="KAK8764351.1"/>
    </source>
</evidence>
<dbReference type="CDD" id="cd03250">
    <property type="entry name" value="ABCC_MRP_domain1"/>
    <property type="match status" value="1"/>
</dbReference>